<dbReference type="Proteomes" id="UP001497512">
    <property type="component" value="Chromosome 19"/>
</dbReference>
<gene>
    <name evidence="3" type="ORF">CSSPTR1EN2_LOCUS11769</name>
</gene>
<dbReference type="SUPFAM" id="SSF54637">
    <property type="entry name" value="Thioesterase/thiol ester dehydrase-isomerase"/>
    <property type="match status" value="1"/>
</dbReference>
<protein>
    <recommendedName>
        <fullName evidence="2">Thioesterase domain-containing protein</fullName>
    </recommendedName>
</protein>
<evidence type="ECO:0000313" key="3">
    <source>
        <dbReference type="EMBL" id="CAK9213503.1"/>
    </source>
</evidence>
<evidence type="ECO:0000256" key="1">
    <source>
        <dbReference type="ARBA" id="ARBA00022801"/>
    </source>
</evidence>
<dbReference type="Pfam" id="PF03061">
    <property type="entry name" value="4HBT"/>
    <property type="match status" value="1"/>
</dbReference>
<organism evidence="3 4">
    <name type="scientific">Sphagnum troendelagicum</name>
    <dbReference type="NCBI Taxonomy" id="128251"/>
    <lineage>
        <taxon>Eukaryota</taxon>
        <taxon>Viridiplantae</taxon>
        <taxon>Streptophyta</taxon>
        <taxon>Embryophyta</taxon>
        <taxon>Bryophyta</taxon>
        <taxon>Sphagnophytina</taxon>
        <taxon>Sphagnopsida</taxon>
        <taxon>Sphagnales</taxon>
        <taxon>Sphagnaceae</taxon>
        <taxon>Sphagnum</taxon>
    </lineage>
</organism>
<keyword evidence="4" id="KW-1185">Reference proteome</keyword>
<reference evidence="3" key="1">
    <citation type="submission" date="2024-02" db="EMBL/GenBank/DDBJ databases">
        <authorList>
            <consortium name="ELIXIR-Norway"/>
            <consortium name="Elixir Norway"/>
        </authorList>
    </citation>
    <scope>NUCLEOTIDE SEQUENCE</scope>
</reference>
<dbReference type="PANTHER" id="PTHR43240:SF5">
    <property type="entry name" value="1,4-DIHYDROXY-2-NAPHTHOYL-COA THIOESTERASE 1"/>
    <property type="match status" value="1"/>
</dbReference>
<evidence type="ECO:0000259" key="2">
    <source>
        <dbReference type="Pfam" id="PF03061"/>
    </source>
</evidence>
<dbReference type="EMBL" id="OZ019911">
    <property type="protein sequence ID" value="CAK9213503.1"/>
    <property type="molecule type" value="Genomic_DNA"/>
</dbReference>
<dbReference type="InterPro" id="IPR006683">
    <property type="entry name" value="Thioestr_dom"/>
</dbReference>
<dbReference type="InterPro" id="IPR029069">
    <property type="entry name" value="HotDog_dom_sf"/>
</dbReference>
<dbReference type="PANTHER" id="PTHR43240">
    <property type="entry name" value="1,4-DIHYDROXY-2-NAPHTHOYL-COA THIOESTERASE 1"/>
    <property type="match status" value="1"/>
</dbReference>
<dbReference type="CDD" id="cd03443">
    <property type="entry name" value="PaaI_thioesterase"/>
    <property type="match status" value="1"/>
</dbReference>
<evidence type="ECO:0000313" key="4">
    <source>
        <dbReference type="Proteomes" id="UP001497512"/>
    </source>
</evidence>
<dbReference type="Gene3D" id="3.10.129.10">
    <property type="entry name" value="Hotdog Thioesterase"/>
    <property type="match status" value="1"/>
</dbReference>
<feature type="domain" description="Thioesterase" evidence="2">
    <location>
        <begin position="49"/>
        <end position="121"/>
    </location>
</feature>
<keyword evidence="1" id="KW-0378">Hydrolase</keyword>
<dbReference type="InterPro" id="IPR003736">
    <property type="entry name" value="PAAI_dom"/>
</dbReference>
<dbReference type="NCBIfam" id="TIGR00369">
    <property type="entry name" value="unchar_dom_1"/>
    <property type="match status" value="1"/>
</dbReference>
<accession>A0ABP0U5N5</accession>
<name>A0ABP0U5N5_9BRYO</name>
<proteinExistence type="predicted"/>
<sequence>MASSGDEEGISAAIDGFDVLTRIGFKWKVISESELSGSFVVSNNSAQPFGVLHGGITAYVAESLASIGAQLAANGARPAGVEMNVAHLQAVPYGHKVMVKAVPIRVGKRIQVWDVTFSMEKKQIPYSTGTGEVETTAVARLTLIAGLPHTEKSIPFQDQMSTLAERLGNNKLKKVLSSKL</sequence>